<dbReference type="PANTHER" id="PTHR46773:SF5">
    <property type="entry name" value="OS04G0487100 PROTEIN"/>
    <property type="match status" value="1"/>
</dbReference>
<name>A0A7J9K0U9_9ROSI</name>
<dbReference type="SUPFAM" id="SSF117281">
    <property type="entry name" value="Kelch motif"/>
    <property type="match status" value="1"/>
</dbReference>
<comment type="caution">
    <text evidence="3">The sequence shown here is derived from an EMBL/GenBank/DDBJ whole genome shotgun (WGS) entry which is preliminary data.</text>
</comment>
<reference evidence="3 4" key="1">
    <citation type="journal article" date="2019" name="Genome Biol. Evol.">
        <title>Insights into the evolution of the New World diploid cottons (Gossypium, subgenus Houzingenia) based on genome sequencing.</title>
        <authorList>
            <person name="Grover C.E."/>
            <person name="Arick M.A. 2nd"/>
            <person name="Thrash A."/>
            <person name="Conover J.L."/>
            <person name="Sanders W.S."/>
            <person name="Peterson D.G."/>
            <person name="Frelichowski J.E."/>
            <person name="Scheffler J.A."/>
            <person name="Scheffler B.E."/>
            <person name="Wendel J.F."/>
        </authorList>
    </citation>
    <scope>NUCLEOTIDE SEQUENCE [LARGE SCALE GENOMIC DNA]</scope>
    <source>
        <strain evidence="3">6</strain>
        <tissue evidence="3">Leaf</tissue>
    </source>
</reference>
<dbReference type="AlphaFoldDB" id="A0A7J9K0U9"/>
<dbReference type="Proteomes" id="UP000593575">
    <property type="component" value="Unassembled WGS sequence"/>
</dbReference>
<sequence>MVRLTGKQQHTPGTIRFLLICIGIGLLLIGLIADIFWASSSRFKLSSLSISNNWSPHSSDFPGTFPLMFNEPLNSSANQKPKEKNVKEKSKDGRVLSATFADLPAPQLKWEKMAPAPVPRLDGAAIQIKNLLFVFAGYGTIDHVHSHVDIYNFTDNTWGGRFDMPKEMAHSHLGMVTDGRYIYIVTGQYGPQCRGPTAHTFILDTETKKWSDMPPLPVPRACVVFKDRLYVIGGQEGDFMAKPGSPIFKCSRRMEVVYSDVYMLDDEMKWKTLPPMPKPDSHIEFAWAIVNNSLVIAGGTTEKHPITKKMILVGEVFQFNLDTLEWSVIGKLPYRVKTTLVGFWQEYLYFTSGQRDRGPDDPAPRKVIGEMWRTKLKLNR</sequence>
<feature type="compositionally biased region" description="Basic and acidic residues" evidence="1">
    <location>
        <begin position="80"/>
        <end position="91"/>
    </location>
</feature>
<evidence type="ECO:0008006" key="5">
    <source>
        <dbReference type="Google" id="ProtNLM"/>
    </source>
</evidence>
<evidence type="ECO:0000313" key="4">
    <source>
        <dbReference type="Proteomes" id="UP000593575"/>
    </source>
</evidence>
<feature type="region of interest" description="Disordered" evidence="1">
    <location>
        <begin position="72"/>
        <end position="91"/>
    </location>
</feature>
<dbReference type="EMBL" id="JABFAE010000011">
    <property type="protein sequence ID" value="MBA0840054.1"/>
    <property type="molecule type" value="Genomic_DNA"/>
</dbReference>
<gene>
    <name evidence="3" type="ORF">Goarm_002658</name>
</gene>
<protein>
    <recommendedName>
        <fullName evidence="5">Kelch repeat-containing protein</fullName>
    </recommendedName>
</protein>
<keyword evidence="4" id="KW-1185">Reference proteome</keyword>
<evidence type="ECO:0000313" key="3">
    <source>
        <dbReference type="EMBL" id="MBA0840054.1"/>
    </source>
</evidence>
<organism evidence="3 4">
    <name type="scientific">Gossypium armourianum</name>
    <dbReference type="NCBI Taxonomy" id="34283"/>
    <lineage>
        <taxon>Eukaryota</taxon>
        <taxon>Viridiplantae</taxon>
        <taxon>Streptophyta</taxon>
        <taxon>Embryophyta</taxon>
        <taxon>Tracheophyta</taxon>
        <taxon>Spermatophyta</taxon>
        <taxon>Magnoliopsida</taxon>
        <taxon>eudicotyledons</taxon>
        <taxon>Gunneridae</taxon>
        <taxon>Pentapetalae</taxon>
        <taxon>rosids</taxon>
        <taxon>malvids</taxon>
        <taxon>Malvales</taxon>
        <taxon>Malvaceae</taxon>
        <taxon>Malvoideae</taxon>
        <taxon>Gossypium</taxon>
    </lineage>
</organism>
<feature type="transmembrane region" description="Helical" evidence="2">
    <location>
        <begin position="15"/>
        <end position="37"/>
    </location>
</feature>
<accession>A0A7J9K0U9</accession>
<dbReference type="Pfam" id="PF01344">
    <property type="entry name" value="Kelch_1"/>
    <property type="match status" value="1"/>
</dbReference>
<keyword evidence="2" id="KW-0472">Membrane</keyword>
<evidence type="ECO:0000256" key="2">
    <source>
        <dbReference type="SAM" id="Phobius"/>
    </source>
</evidence>
<keyword evidence="2" id="KW-0812">Transmembrane</keyword>
<proteinExistence type="predicted"/>
<dbReference type="Gene3D" id="2.120.10.80">
    <property type="entry name" value="Kelch-type beta propeller"/>
    <property type="match status" value="1"/>
</dbReference>
<evidence type="ECO:0000256" key="1">
    <source>
        <dbReference type="SAM" id="MobiDB-lite"/>
    </source>
</evidence>
<dbReference type="InterPro" id="IPR053256">
    <property type="entry name" value="Kelch_repeat-containing"/>
</dbReference>
<dbReference type="PANTHER" id="PTHR46773">
    <property type="match status" value="1"/>
</dbReference>
<keyword evidence="2" id="KW-1133">Transmembrane helix</keyword>
<dbReference type="InterPro" id="IPR015915">
    <property type="entry name" value="Kelch-typ_b-propeller"/>
</dbReference>
<dbReference type="InterPro" id="IPR006652">
    <property type="entry name" value="Kelch_1"/>
</dbReference>